<organism evidence="2 3">
    <name type="scientific">Solanum verrucosum</name>
    <dbReference type="NCBI Taxonomy" id="315347"/>
    <lineage>
        <taxon>Eukaryota</taxon>
        <taxon>Viridiplantae</taxon>
        <taxon>Streptophyta</taxon>
        <taxon>Embryophyta</taxon>
        <taxon>Tracheophyta</taxon>
        <taxon>Spermatophyta</taxon>
        <taxon>Magnoliopsida</taxon>
        <taxon>eudicotyledons</taxon>
        <taxon>Gunneridae</taxon>
        <taxon>Pentapetalae</taxon>
        <taxon>asterids</taxon>
        <taxon>lamiids</taxon>
        <taxon>Solanales</taxon>
        <taxon>Solanaceae</taxon>
        <taxon>Solanoideae</taxon>
        <taxon>Solaneae</taxon>
        <taxon>Solanum</taxon>
    </lineage>
</organism>
<gene>
    <name evidence="2" type="ORF">MTR67_038602</name>
</gene>
<protein>
    <submittedName>
        <fullName evidence="2">Uncharacterized protein</fullName>
    </submittedName>
</protein>
<feature type="transmembrane region" description="Helical" evidence="1">
    <location>
        <begin position="145"/>
        <end position="166"/>
    </location>
</feature>
<dbReference type="AlphaFoldDB" id="A0AAF0UFR6"/>
<evidence type="ECO:0000313" key="2">
    <source>
        <dbReference type="EMBL" id="WMV45217.1"/>
    </source>
</evidence>
<dbReference type="Gene3D" id="1.10.510.10">
    <property type="entry name" value="Transferase(Phosphotransferase) domain 1"/>
    <property type="match status" value="1"/>
</dbReference>
<dbReference type="EMBL" id="CP133620">
    <property type="protein sequence ID" value="WMV45217.1"/>
    <property type="molecule type" value="Genomic_DNA"/>
</dbReference>
<keyword evidence="1" id="KW-0812">Transmembrane</keyword>
<accession>A0AAF0UFR6</accession>
<keyword evidence="1" id="KW-1133">Transmembrane helix</keyword>
<dbReference type="Proteomes" id="UP001234989">
    <property type="component" value="Chromosome 9"/>
</dbReference>
<evidence type="ECO:0000313" key="3">
    <source>
        <dbReference type="Proteomes" id="UP001234989"/>
    </source>
</evidence>
<sequence>MDSVEKLRKEFDYWKRSVYFFQKHNYYESKWKASYHMLVYSFMLSYSRFENALSKIIYVHRSLWVMKLSPVGNAVPYIFKDLENMTQNFSQSQCLIDTMYDGLFADHECNIAIKTWDFFVPQLPFYVDHPARICVNVLGSTISSLLLSLVVSVVFGVSFLVVFMVLKTRGISRILQVEKLKANIYIFGIQLVELIGNSYIGIEKKMAIHHGILKELEGEKRSIVNESILQDNDELANRITDLAVKCLNEDPNERPDMKEVAANLFNLVGAT</sequence>
<dbReference type="InterPro" id="IPR011009">
    <property type="entry name" value="Kinase-like_dom_sf"/>
</dbReference>
<name>A0AAF0UFR6_SOLVR</name>
<reference evidence="2" key="1">
    <citation type="submission" date="2023-08" db="EMBL/GenBank/DDBJ databases">
        <title>A de novo genome assembly of Solanum verrucosum Schlechtendal, a Mexican diploid species geographically isolated from the other diploid A-genome species in potato relatives.</title>
        <authorList>
            <person name="Hosaka K."/>
        </authorList>
    </citation>
    <scope>NUCLEOTIDE SEQUENCE</scope>
    <source>
        <tissue evidence="2">Young leaves</tissue>
    </source>
</reference>
<keyword evidence="3" id="KW-1185">Reference proteome</keyword>
<evidence type="ECO:0000256" key="1">
    <source>
        <dbReference type="SAM" id="Phobius"/>
    </source>
</evidence>
<proteinExistence type="predicted"/>
<dbReference type="SUPFAM" id="SSF56112">
    <property type="entry name" value="Protein kinase-like (PK-like)"/>
    <property type="match status" value="1"/>
</dbReference>
<keyword evidence="1" id="KW-0472">Membrane</keyword>